<proteinExistence type="predicted"/>
<accession>A0A0E9QYJ8</accession>
<evidence type="ECO:0000256" key="1">
    <source>
        <dbReference type="SAM" id="Phobius"/>
    </source>
</evidence>
<keyword evidence="1" id="KW-0812">Transmembrane</keyword>
<evidence type="ECO:0000313" key="2">
    <source>
        <dbReference type="EMBL" id="JAH22016.1"/>
    </source>
</evidence>
<feature type="transmembrane region" description="Helical" evidence="1">
    <location>
        <begin position="21"/>
        <end position="39"/>
    </location>
</feature>
<sequence>MFVEEFRFCFWKWNWPLLSNYVFYYAHCMLFTFIHTFLVQKKTNLPLWLQ</sequence>
<dbReference type="AlphaFoldDB" id="A0A0E9QYJ8"/>
<name>A0A0E9QYJ8_ANGAN</name>
<dbReference type="EMBL" id="GBXM01086561">
    <property type="protein sequence ID" value="JAH22016.1"/>
    <property type="molecule type" value="Transcribed_RNA"/>
</dbReference>
<organism evidence="2">
    <name type="scientific">Anguilla anguilla</name>
    <name type="common">European freshwater eel</name>
    <name type="synonym">Muraena anguilla</name>
    <dbReference type="NCBI Taxonomy" id="7936"/>
    <lineage>
        <taxon>Eukaryota</taxon>
        <taxon>Metazoa</taxon>
        <taxon>Chordata</taxon>
        <taxon>Craniata</taxon>
        <taxon>Vertebrata</taxon>
        <taxon>Euteleostomi</taxon>
        <taxon>Actinopterygii</taxon>
        <taxon>Neopterygii</taxon>
        <taxon>Teleostei</taxon>
        <taxon>Anguilliformes</taxon>
        <taxon>Anguillidae</taxon>
        <taxon>Anguilla</taxon>
    </lineage>
</organism>
<keyword evidence="1" id="KW-1133">Transmembrane helix</keyword>
<reference evidence="2" key="2">
    <citation type="journal article" date="2015" name="Fish Shellfish Immunol.">
        <title>Early steps in the European eel (Anguilla anguilla)-Vibrio vulnificus interaction in the gills: Role of the RtxA13 toxin.</title>
        <authorList>
            <person name="Callol A."/>
            <person name="Pajuelo D."/>
            <person name="Ebbesson L."/>
            <person name="Teles M."/>
            <person name="MacKenzie S."/>
            <person name="Amaro C."/>
        </authorList>
    </citation>
    <scope>NUCLEOTIDE SEQUENCE</scope>
</reference>
<reference evidence="2" key="1">
    <citation type="submission" date="2014-11" db="EMBL/GenBank/DDBJ databases">
        <authorList>
            <person name="Amaro Gonzalez C."/>
        </authorList>
    </citation>
    <scope>NUCLEOTIDE SEQUENCE</scope>
</reference>
<protein>
    <submittedName>
        <fullName evidence="2">Uncharacterized protein</fullName>
    </submittedName>
</protein>
<keyword evidence="1" id="KW-0472">Membrane</keyword>